<dbReference type="Pfam" id="PF07383">
    <property type="entry name" value="DUF1496"/>
    <property type="match status" value="1"/>
</dbReference>
<dbReference type="Proteomes" id="UP000199527">
    <property type="component" value="Unassembled WGS sequence"/>
</dbReference>
<feature type="chain" id="PRO_5011609272" description="DUF1496 domain-containing protein" evidence="1">
    <location>
        <begin position="18"/>
        <end position="93"/>
    </location>
</feature>
<gene>
    <name evidence="2" type="ORF">SAMN04488540_101156</name>
</gene>
<sequence length="93" mass="10474">MPAILLLLSLFSPIAMAVTDPVLITQPTQIQPVCWYQGHQYSQGALLEMSGRTLVCAQKTEHETNGSLIWLPLDEQGRPLWPEPVRHSKIRIN</sequence>
<evidence type="ECO:0000256" key="1">
    <source>
        <dbReference type="SAM" id="SignalP"/>
    </source>
</evidence>
<evidence type="ECO:0000313" key="2">
    <source>
        <dbReference type="EMBL" id="SDI34557.1"/>
    </source>
</evidence>
<dbReference type="AlphaFoldDB" id="A0A1G8JTY2"/>
<keyword evidence="1" id="KW-0732">Signal</keyword>
<feature type="signal peptide" evidence="1">
    <location>
        <begin position="1"/>
        <end position="17"/>
    </location>
</feature>
<evidence type="ECO:0000313" key="3">
    <source>
        <dbReference type="Proteomes" id="UP000199527"/>
    </source>
</evidence>
<evidence type="ECO:0008006" key="4">
    <source>
        <dbReference type="Google" id="ProtNLM"/>
    </source>
</evidence>
<dbReference type="EMBL" id="FNEM01000001">
    <property type="protein sequence ID" value="SDI34557.1"/>
    <property type="molecule type" value="Genomic_DNA"/>
</dbReference>
<reference evidence="3" key="1">
    <citation type="submission" date="2016-10" db="EMBL/GenBank/DDBJ databases">
        <authorList>
            <person name="Varghese N."/>
            <person name="Submissions S."/>
        </authorList>
    </citation>
    <scope>NUCLEOTIDE SEQUENCE [LARGE SCALE GENOMIC DNA]</scope>
    <source>
        <strain evidence="3">DSM 23317</strain>
    </source>
</reference>
<accession>A0A1G8JTY2</accession>
<proteinExistence type="predicted"/>
<dbReference type="InterPro" id="IPR009971">
    <property type="entry name" value="DUF1496"/>
</dbReference>
<organism evidence="2 3">
    <name type="scientific">Ferrimonas sediminum</name>
    <dbReference type="NCBI Taxonomy" id="718193"/>
    <lineage>
        <taxon>Bacteria</taxon>
        <taxon>Pseudomonadati</taxon>
        <taxon>Pseudomonadota</taxon>
        <taxon>Gammaproteobacteria</taxon>
        <taxon>Alteromonadales</taxon>
        <taxon>Ferrimonadaceae</taxon>
        <taxon>Ferrimonas</taxon>
    </lineage>
</organism>
<name>A0A1G8JTY2_9GAMM</name>
<dbReference type="RefSeq" id="WP_090360310.1">
    <property type="nucleotide sequence ID" value="NZ_FNEM01000001.1"/>
</dbReference>
<dbReference type="OrthoDB" id="6400575at2"/>
<keyword evidence="3" id="KW-1185">Reference proteome</keyword>
<protein>
    <recommendedName>
        <fullName evidence="4">DUF1496 domain-containing protein</fullName>
    </recommendedName>
</protein>